<organism evidence="1 2">
    <name type="scientific">Pleurotus ostreatus</name>
    <name type="common">Oyster mushroom</name>
    <name type="synonym">White-rot fungus</name>
    <dbReference type="NCBI Taxonomy" id="5322"/>
    <lineage>
        <taxon>Eukaryota</taxon>
        <taxon>Fungi</taxon>
        <taxon>Dikarya</taxon>
        <taxon>Basidiomycota</taxon>
        <taxon>Agaricomycotina</taxon>
        <taxon>Agaricomycetes</taxon>
        <taxon>Agaricomycetidae</taxon>
        <taxon>Agaricales</taxon>
        <taxon>Pleurotineae</taxon>
        <taxon>Pleurotaceae</taxon>
        <taxon>Pleurotus</taxon>
    </lineage>
</organism>
<dbReference type="OrthoDB" id="3240002at2759"/>
<dbReference type="AlphaFoldDB" id="A0A8H6ZRZ1"/>
<comment type="caution">
    <text evidence="1">The sequence shown here is derived from an EMBL/GenBank/DDBJ whole genome shotgun (WGS) entry which is preliminary data.</text>
</comment>
<reference evidence="1" key="1">
    <citation type="submission" date="2019-07" db="EMBL/GenBank/DDBJ databases">
        <authorList>
            <person name="Palmer J.M."/>
        </authorList>
    </citation>
    <scope>NUCLEOTIDE SEQUENCE</scope>
    <source>
        <strain evidence="1">PC9</strain>
    </source>
</reference>
<protein>
    <submittedName>
        <fullName evidence="1">Uncharacterized protein</fullName>
    </submittedName>
</protein>
<sequence length="179" mass="18954">MGRPCHAHTAALAEPNQRALLVEGIRPVLPLIRNPPYGKRIQNKLQREQMDQLHGFNQQALTMALATLGIGGHGAARHVPQAMHPSAELYATQNGMYQMQQGAASYSPVHLMPQMHSLQAQGLDGYVLQGGSPHASGLPAPAHLGGFSNSFAGVSPFAGVGLAGPIADPYQRVSFGYGM</sequence>
<dbReference type="Proteomes" id="UP000623687">
    <property type="component" value="Unassembled WGS sequence"/>
</dbReference>
<name>A0A8H6ZRZ1_PLEOS</name>
<evidence type="ECO:0000313" key="1">
    <source>
        <dbReference type="EMBL" id="KAF7426502.1"/>
    </source>
</evidence>
<gene>
    <name evidence="1" type="ORF">PC9H_008871</name>
</gene>
<proteinExistence type="predicted"/>
<dbReference type="EMBL" id="JACETU010000006">
    <property type="protein sequence ID" value="KAF7426502.1"/>
    <property type="molecule type" value="Genomic_DNA"/>
</dbReference>
<dbReference type="VEuPathDB" id="FungiDB:PC9H_008871"/>
<dbReference type="GeneID" id="59378689"/>
<dbReference type="RefSeq" id="XP_036629806.1">
    <property type="nucleotide sequence ID" value="XM_036778378.1"/>
</dbReference>
<accession>A0A8H6ZRZ1</accession>
<evidence type="ECO:0000313" key="2">
    <source>
        <dbReference type="Proteomes" id="UP000623687"/>
    </source>
</evidence>
<keyword evidence="2" id="KW-1185">Reference proteome</keyword>